<keyword evidence="4 5" id="KW-0802">TPR repeat</keyword>
<reference evidence="7 8" key="1">
    <citation type="submission" date="2020-04" db="EMBL/GenBank/DDBJ databases">
        <title>Perkinsus chesapeaki whole genome sequence.</title>
        <authorList>
            <person name="Bogema D.R."/>
        </authorList>
    </citation>
    <scope>NUCLEOTIDE SEQUENCE [LARGE SCALE GENOMIC DNA]</scope>
    <source>
        <strain evidence="7">ATCC PRA-425</strain>
    </source>
</reference>
<evidence type="ECO:0000259" key="6">
    <source>
        <dbReference type="SMART" id="SM00727"/>
    </source>
</evidence>
<feature type="repeat" description="TPR" evidence="5">
    <location>
        <begin position="182"/>
        <end position="215"/>
    </location>
</feature>
<evidence type="ECO:0000256" key="5">
    <source>
        <dbReference type="PROSITE-ProRule" id="PRU00339"/>
    </source>
</evidence>
<feature type="repeat" description="TPR" evidence="5">
    <location>
        <begin position="216"/>
        <end position="249"/>
    </location>
</feature>
<dbReference type="SUPFAM" id="SSF48452">
    <property type="entry name" value="TPR-like"/>
    <property type="match status" value="2"/>
</dbReference>
<feature type="domain" description="STI1" evidence="6">
    <location>
        <begin position="284"/>
        <end position="323"/>
    </location>
</feature>
<dbReference type="Pfam" id="PF00515">
    <property type="entry name" value="TPR_1"/>
    <property type="match status" value="3"/>
</dbReference>
<feature type="repeat" description="TPR" evidence="5">
    <location>
        <begin position="88"/>
        <end position="121"/>
    </location>
</feature>
<evidence type="ECO:0000313" key="8">
    <source>
        <dbReference type="Proteomes" id="UP000591131"/>
    </source>
</evidence>
<keyword evidence="3" id="KW-0677">Repeat</keyword>
<feature type="repeat" description="TPR" evidence="5">
    <location>
        <begin position="148"/>
        <end position="181"/>
    </location>
</feature>
<evidence type="ECO:0000256" key="2">
    <source>
        <dbReference type="ARBA" id="ARBA00022490"/>
    </source>
</evidence>
<dbReference type="PANTHER" id="PTHR22904:SF523">
    <property type="entry name" value="STRESS-INDUCED-PHOSPHOPROTEIN 1"/>
    <property type="match status" value="1"/>
</dbReference>
<evidence type="ECO:0000313" key="7">
    <source>
        <dbReference type="EMBL" id="KAF4664572.1"/>
    </source>
</evidence>
<dbReference type="Gene3D" id="1.10.260.100">
    <property type="match status" value="1"/>
</dbReference>
<dbReference type="GO" id="GO:0051879">
    <property type="term" value="F:Hsp90 protein binding"/>
    <property type="evidence" value="ECO:0007669"/>
    <property type="project" value="TreeGrafter"/>
</dbReference>
<dbReference type="FunFam" id="1.25.40.10:FF:000027">
    <property type="entry name" value="stress-induced-phosphoprotein 1 isoform X1"/>
    <property type="match status" value="1"/>
</dbReference>
<dbReference type="Proteomes" id="UP000591131">
    <property type="component" value="Unassembled WGS sequence"/>
</dbReference>
<feature type="repeat" description="TPR" evidence="5">
    <location>
        <begin position="7"/>
        <end position="40"/>
    </location>
</feature>
<proteinExistence type="predicted"/>
<name>A0A7J6LZ54_PERCH</name>
<gene>
    <name evidence="7" type="primary">STIP1</name>
    <name evidence="7" type="ORF">FOL47_005059</name>
</gene>
<sequence length="335" mass="38317">MGDSAAADAEKAKGNALYKQRKFDEAIECYDKAIELQPNDLVYYNNKAAVLVEQEKYEDCVKLLQDALDKRYEMNEALKDGASFEKVAKAYVRMATCYVRMQKFDEAIEMYQKALTEDNNRHTRAALNECKHLKEKHDREAYIDPELADIHRVKGNDCFKQGDYAGAKKEYDEAIKRNPNDAKLYSNRAAALTKLMAYPDALRDLDECLKIDPKFVKAYSRKGTVHFMMKDYKKALEDYEKGLEIDPNHKELLDGKAAVIAKVNEQARSKGAPDPETVRHAMQDPEVQRILKDPQMNIVLQQMQENPQKAMEYMKDPKIASALEKLIASGIVRMG</sequence>
<dbReference type="PROSITE" id="PS50005">
    <property type="entry name" value="TPR"/>
    <property type="match status" value="5"/>
</dbReference>
<dbReference type="PROSITE" id="PS50293">
    <property type="entry name" value="TPR_REGION"/>
    <property type="match status" value="3"/>
</dbReference>
<dbReference type="SMART" id="SM00727">
    <property type="entry name" value="STI1"/>
    <property type="match status" value="1"/>
</dbReference>
<keyword evidence="2" id="KW-0963">Cytoplasm</keyword>
<dbReference type="AlphaFoldDB" id="A0A7J6LZ54"/>
<comment type="caution">
    <text evidence="7">The sequence shown here is derived from an EMBL/GenBank/DDBJ whole genome shotgun (WGS) entry which is preliminary data.</text>
</comment>
<dbReference type="InterPro" id="IPR011990">
    <property type="entry name" value="TPR-like_helical_dom_sf"/>
</dbReference>
<dbReference type="EMBL" id="JAAPAO010000284">
    <property type="protein sequence ID" value="KAF4664572.1"/>
    <property type="molecule type" value="Genomic_DNA"/>
</dbReference>
<dbReference type="Pfam" id="PF13414">
    <property type="entry name" value="TPR_11"/>
    <property type="match status" value="1"/>
</dbReference>
<dbReference type="Pfam" id="PF17830">
    <property type="entry name" value="STI1-HOP_DP"/>
    <property type="match status" value="1"/>
</dbReference>
<protein>
    <submittedName>
        <fullName evidence="7">Stress-induced-phosphoprotein 1</fullName>
    </submittedName>
</protein>
<evidence type="ECO:0000256" key="4">
    <source>
        <dbReference type="ARBA" id="ARBA00022803"/>
    </source>
</evidence>
<comment type="subcellular location">
    <subcellularLocation>
        <location evidence="1">Cytoplasm</location>
    </subcellularLocation>
</comment>
<dbReference type="Gene3D" id="1.25.40.10">
    <property type="entry name" value="Tetratricopeptide repeat domain"/>
    <property type="match status" value="2"/>
</dbReference>
<evidence type="ECO:0000256" key="3">
    <source>
        <dbReference type="ARBA" id="ARBA00022737"/>
    </source>
</evidence>
<dbReference type="FunFam" id="1.10.260.100:FF:000002">
    <property type="entry name" value="Stress-induced-phosphoprotein 1 (Hsp70/Hsp90-organizing)"/>
    <property type="match status" value="1"/>
</dbReference>
<dbReference type="InterPro" id="IPR019734">
    <property type="entry name" value="TPR_rpt"/>
</dbReference>
<dbReference type="OrthoDB" id="2423701at2759"/>
<dbReference type="SMART" id="SM00028">
    <property type="entry name" value="TPR"/>
    <property type="match status" value="6"/>
</dbReference>
<keyword evidence="8" id="KW-1185">Reference proteome</keyword>
<accession>A0A7J6LZ54</accession>
<evidence type="ECO:0000256" key="1">
    <source>
        <dbReference type="ARBA" id="ARBA00004496"/>
    </source>
</evidence>
<dbReference type="InterPro" id="IPR041243">
    <property type="entry name" value="STI1/HOP_DP"/>
</dbReference>
<dbReference type="InterPro" id="IPR006636">
    <property type="entry name" value="STI1_HS-bd"/>
</dbReference>
<dbReference type="PANTHER" id="PTHR22904">
    <property type="entry name" value="TPR REPEAT CONTAINING PROTEIN"/>
    <property type="match status" value="1"/>
</dbReference>
<dbReference type="GO" id="GO:0005737">
    <property type="term" value="C:cytoplasm"/>
    <property type="evidence" value="ECO:0007669"/>
    <property type="project" value="UniProtKB-SubCell"/>
</dbReference>
<organism evidence="7 8">
    <name type="scientific">Perkinsus chesapeaki</name>
    <name type="common">Clam parasite</name>
    <name type="synonym">Perkinsus andrewsi</name>
    <dbReference type="NCBI Taxonomy" id="330153"/>
    <lineage>
        <taxon>Eukaryota</taxon>
        <taxon>Sar</taxon>
        <taxon>Alveolata</taxon>
        <taxon>Perkinsozoa</taxon>
        <taxon>Perkinsea</taxon>
        <taxon>Perkinsida</taxon>
        <taxon>Perkinsidae</taxon>
        <taxon>Perkinsus</taxon>
    </lineage>
</organism>